<evidence type="ECO:0008006" key="3">
    <source>
        <dbReference type="Google" id="ProtNLM"/>
    </source>
</evidence>
<keyword evidence="2" id="KW-1185">Reference proteome</keyword>
<proteinExistence type="predicted"/>
<accession>A0A518ATZ7</accession>
<reference evidence="1 2" key="1">
    <citation type="submission" date="2019-02" db="EMBL/GenBank/DDBJ databases">
        <title>Deep-cultivation of Planctomycetes and their phenomic and genomic characterization uncovers novel biology.</title>
        <authorList>
            <person name="Wiegand S."/>
            <person name="Jogler M."/>
            <person name="Boedeker C."/>
            <person name="Pinto D."/>
            <person name="Vollmers J."/>
            <person name="Rivas-Marin E."/>
            <person name="Kohn T."/>
            <person name="Peeters S.H."/>
            <person name="Heuer A."/>
            <person name="Rast P."/>
            <person name="Oberbeckmann S."/>
            <person name="Bunk B."/>
            <person name="Jeske O."/>
            <person name="Meyerdierks A."/>
            <person name="Storesund J.E."/>
            <person name="Kallscheuer N."/>
            <person name="Luecker S."/>
            <person name="Lage O.M."/>
            <person name="Pohl T."/>
            <person name="Merkel B.J."/>
            <person name="Hornburger P."/>
            <person name="Mueller R.-W."/>
            <person name="Bruemmer F."/>
            <person name="Labrenz M."/>
            <person name="Spormann A.M."/>
            <person name="Op den Camp H."/>
            <person name="Overmann J."/>
            <person name="Amann R."/>
            <person name="Jetten M.S.M."/>
            <person name="Mascher T."/>
            <person name="Medema M.H."/>
            <person name="Devos D.P."/>
            <person name="Kaster A.-K."/>
            <person name="Ovreas L."/>
            <person name="Rohde M."/>
            <person name="Galperin M.Y."/>
            <person name="Jogler C."/>
        </authorList>
    </citation>
    <scope>NUCLEOTIDE SEQUENCE [LARGE SCALE GENOMIC DNA]</scope>
    <source>
        <strain evidence="1 2">Pan181</strain>
    </source>
</reference>
<name>A0A518ATZ7_9BACT</name>
<dbReference type="KEGG" id="amuc:Pan181_44260"/>
<dbReference type="Proteomes" id="UP000315750">
    <property type="component" value="Chromosome"/>
</dbReference>
<gene>
    <name evidence="1" type="ORF">Pan181_44260</name>
</gene>
<organism evidence="1 2">
    <name type="scientific">Aeoliella mucimassa</name>
    <dbReference type="NCBI Taxonomy" id="2527972"/>
    <lineage>
        <taxon>Bacteria</taxon>
        <taxon>Pseudomonadati</taxon>
        <taxon>Planctomycetota</taxon>
        <taxon>Planctomycetia</taxon>
        <taxon>Pirellulales</taxon>
        <taxon>Lacipirellulaceae</taxon>
        <taxon>Aeoliella</taxon>
    </lineage>
</organism>
<dbReference type="EMBL" id="CP036278">
    <property type="protein sequence ID" value="QDU58193.1"/>
    <property type="molecule type" value="Genomic_DNA"/>
</dbReference>
<sequence>MTVPVSRRLLLSREEAAKQLGIGIRTLDAHIKLGNIAHVPMGRLIKLHPQELQRVADEGLPILCPSR</sequence>
<evidence type="ECO:0000313" key="1">
    <source>
        <dbReference type="EMBL" id="QDU58193.1"/>
    </source>
</evidence>
<dbReference type="RefSeq" id="WP_145249812.1">
    <property type="nucleotide sequence ID" value="NZ_CP036278.1"/>
</dbReference>
<dbReference type="AlphaFoldDB" id="A0A518ATZ7"/>
<protein>
    <recommendedName>
        <fullName evidence="3">Helix-turn-helix domain protein</fullName>
    </recommendedName>
</protein>
<evidence type="ECO:0000313" key="2">
    <source>
        <dbReference type="Proteomes" id="UP000315750"/>
    </source>
</evidence>